<dbReference type="RefSeq" id="WP_089198971.1">
    <property type="nucleotide sequence ID" value="NZ_NHRJ02000002.1"/>
</dbReference>
<sequence>MPKPDNRADNVENIQSAINHTIENHNEAEEYLEAHADEITAEAAQDIVDRNERREASLESYREEIQDEAAFIRNQ</sequence>
<evidence type="ECO:0000313" key="2">
    <source>
        <dbReference type="Proteomes" id="UP000214746"/>
    </source>
</evidence>
<protein>
    <submittedName>
        <fullName evidence="1">Small acid-soluble spore protein Tlp</fullName>
    </submittedName>
</protein>
<evidence type="ECO:0000313" key="1">
    <source>
        <dbReference type="EMBL" id="PZE21829.1"/>
    </source>
</evidence>
<comment type="caution">
    <text evidence="1">The sequence shown here is derived from an EMBL/GenBank/DDBJ whole genome shotgun (WGS) entry which is preliminary data.</text>
</comment>
<name>A0A2W1NAV7_PAEXE</name>
<gene>
    <name evidence="1" type="primary">tlp</name>
    <name evidence="1" type="ORF">CBW46_005340</name>
</gene>
<dbReference type="Pfam" id="PF19824">
    <property type="entry name" value="Tlp"/>
    <property type="match status" value="1"/>
</dbReference>
<dbReference type="NCBIfam" id="TIGR03090">
    <property type="entry name" value="SASP_tlp"/>
    <property type="match status" value="1"/>
</dbReference>
<dbReference type="InterPro" id="IPR017524">
    <property type="entry name" value="SASP_thioredoxin-like"/>
</dbReference>
<accession>A0A2W1NAV7</accession>
<dbReference type="EMBL" id="NHRJ02000002">
    <property type="protein sequence ID" value="PZE21829.1"/>
    <property type="molecule type" value="Genomic_DNA"/>
</dbReference>
<dbReference type="Proteomes" id="UP000214746">
    <property type="component" value="Unassembled WGS sequence"/>
</dbReference>
<dbReference type="OrthoDB" id="1799076at2"/>
<dbReference type="HAMAP" id="MF_01506">
    <property type="entry name" value="Tlp"/>
    <property type="match status" value="1"/>
</dbReference>
<reference evidence="1" key="1">
    <citation type="submission" date="2018-06" db="EMBL/GenBank/DDBJ databases">
        <title>Paenibacillus xerothermodurans sp. nov. an extremely dry heat resistant spore forming bacterium isolated from the soil of Cape Canaveral, Florida.</title>
        <authorList>
            <person name="Seuylemezian A."/>
            <person name="Kaur N."/>
            <person name="Patil P."/>
            <person name="Patil P."/>
            <person name="Mayilraj S."/>
            <person name="Vaishampayan P."/>
        </authorList>
    </citation>
    <scope>NUCLEOTIDE SEQUENCE [LARGE SCALE GENOMIC DNA]</scope>
    <source>
        <strain evidence="1">ATCC 27380</strain>
    </source>
</reference>
<dbReference type="AlphaFoldDB" id="A0A2W1NAV7"/>
<organism evidence="1 2">
    <name type="scientific">Paenibacillus xerothermodurans</name>
    <dbReference type="NCBI Taxonomy" id="1977292"/>
    <lineage>
        <taxon>Bacteria</taxon>
        <taxon>Bacillati</taxon>
        <taxon>Bacillota</taxon>
        <taxon>Bacilli</taxon>
        <taxon>Bacillales</taxon>
        <taxon>Paenibacillaceae</taxon>
        <taxon>Paenibacillus</taxon>
    </lineage>
</organism>
<keyword evidence="2" id="KW-1185">Reference proteome</keyword>
<proteinExistence type="inferred from homology"/>